<proteinExistence type="inferred from homology"/>
<dbReference type="FunFam" id="2.160.10.10:FF:000025">
    <property type="entry name" value="Hexapeptide-repeat containing-acetyltransferase"/>
    <property type="match status" value="1"/>
</dbReference>
<dbReference type="InterPro" id="IPR018357">
    <property type="entry name" value="Hexapep_transf_CS"/>
</dbReference>
<keyword evidence="4 5" id="KW-0012">Acyltransferase</keyword>
<gene>
    <name evidence="7" type="ORF">GP473_00265</name>
</gene>
<dbReference type="KEGG" id="cans:GP473_00265"/>
<name>A0A7G7YQQ4_9CORY</name>
<reference evidence="7 8" key="1">
    <citation type="submission" date="2019-12" db="EMBL/GenBank/DDBJ databases">
        <title>Corynebacterium sp. nov., isolated from feces of the Anser Albifrons in China.</title>
        <authorList>
            <person name="Liu Q."/>
        </authorList>
    </citation>
    <scope>NUCLEOTIDE SEQUENCE [LARGE SCALE GENOMIC DNA]</scope>
    <source>
        <strain evidence="7 8">23H37-10</strain>
    </source>
</reference>
<dbReference type="PROSITE" id="PS00101">
    <property type="entry name" value="HEXAPEP_TRANSFERASES"/>
    <property type="match status" value="1"/>
</dbReference>
<evidence type="ECO:0000256" key="2">
    <source>
        <dbReference type="ARBA" id="ARBA00022679"/>
    </source>
</evidence>
<evidence type="ECO:0000256" key="1">
    <source>
        <dbReference type="ARBA" id="ARBA00007274"/>
    </source>
</evidence>
<dbReference type="Proteomes" id="UP000515275">
    <property type="component" value="Chromosome"/>
</dbReference>
<dbReference type="SUPFAM" id="SSF51161">
    <property type="entry name" value="Trimeric LpxA-like enzymes"/>
    <property type="match status" value="1"/>
</dbReference>
<evidence type="ECO:0000256" key="5">
    <source>
        <dbReference type="RuleBase" id="RU367021"/>
    </source>
</evidence>
<keyword evidence="2 5" id="KW-0808">Transferase</keyword>
<evidence type="ECO:0000259" key="6">
    <source>
        <dbReference type="SMART" id="SM01266"/>
    </source>
</evidence>
<comment type="similarity">
    <text evidence="1 5">Belongs to the transferase hexapeptide repeat family.</text>
</comment>
<accession>A0A7G7YQQ4</accession>
<dbReference type="Gene3D" id="2.160.10.10">
    <property type="entry name" value="Hexapeptide repeat proteins"/>
    <property type="match status" value="1"/>
</dbReference>
<dbReference type="InterPro" id="IPR039369">
    <property type="entry name" value="LacA-like"/>
</dbReference>
<dbReference type="Pfam" id="PF00132">
    <property type="entry name" value="Hexapep"/>
    <property type="match status" value="1"/>
</dbReference>
<evidence type="ECO:0000313" key="7">
    <source>
        <dbReference type="EMBL" id="QNH96824.1"/>
    </source>
</evidence>
<dbReference type="InterPro" id="IPR001451">
    <property type="entry name" value="Hexapep"/>
</dbReference>
<evidence type="ECO:0000256" key="4">
    <source>
        <dbReference type="ARBA" id="ARBA00023315"/>
    </source>
</evidence>
<dbReference type="GO" id="GO:0008870">
    <property type="term" value="F:galactoside O-acetyltransferase activity"/>
    <property type="evidence" value="ECO:0007669"/>
    <property type="project" value="TreeGrafter"/>
</dbReference>
<keyword evidence="3" id="KW-0677">Repeat</keyword>
<organism evidence="7 8">
    <name type="scientific">Corynebacterium anserum</name>
    <dbReference type="NCBI Taxonomy" id="2684406"/>
    <lineage>
        <taxon>Bacteria</taxon>
        <taxon>Bacillati</taxon>
        <taxon>Actinomycetota</taxon>
        <taxon>Actinomycetes</taxon>
        <taxon>Mycobacteriales</taxon>
        <taxon>Corynebacteriaceae</taxon>
        <taxon>Corynebacterium</taxon>
    </lineage>
</organism>
<protein>
    <recommendedName>
        <fullName evidence="5">Acetyltransferase</fullName>
        <ecNumber evidence="5">2.3.1.-</ecNumber>
    </recommendedName>
</protein>
<evidence type="ECO:0000313" key="8">
    <source>
        <dbReference type="Proteomes" id="UP000515275"/>
    </source>
</evidence>
<evidence type="ECO:0000256" key="3">
    <source>
        <dbReference type="ARBA" id="ARBA00022737"/>
    </source>
</evidence>
<dbReference type="InterPro" id="IPR024688">
    <property type="entry name" value="Mac_dom"/>
</dbReference>
<dbReference type="CDD" id="cd03357">
    <property type="entry name" value="LbH_MAT_GAT"/>
    <property type="match status" value="1"/>
</dbReference>
<feature type="domain" description="Maltose/galactoside acetyltransferase" evidence="6">
    <location>
        <begin position="1"/>
        <end position="52"/>
    </location>
</feature>
<dbReference type="SMART" id="SM01266">
    <property type="entry name" value="Mac"/>
    <property type="match status" value="1"/>
</dbReference>
<dbReference type="AlphaFoldDB" id="A0A7G7YQQ4"/>
<dbReference type="InterPro" id="IPR011004">
    <property type="entry name" value="Trimer_LpxA-like_sf"/>
</dbReference>
<dbReference type="Pfam" id="PF12464">
    <property type="entry name" value="Mac"/>
    <property type="match status" value="1"/>
</dbReference>
<dbReference type="EC" id="2.3.1.-" evidence="5"/>
<dbReference type="EMBL" id="CP046883">
    <property type="protein sequence ID" value="QNH96824.1"/>
    <property type="molecule type" value="Genomic_DNA"/>
</dbReference>
<dbReference type="PANTHER" id="PTHR43017:SF1">
    <property type="entry name" value="ACETYLTRANSFERASE YJL218W-RELATED"/>
    <property type="match status" value="1"/>
</dbReference>
<dbReference type="PANTHER" id="PTHR43017">
    <property type="entry name" value="GALACTOSIDE O-ACETYLTRANSFERASE"/>
    <property type="match status" value="1"/>
</dbReference>
<keyword evidence="8" id="KW-1185">Reference proteome</keyword>
<sequence>MNAGLLYHASDPHIQELSLRGKSSAQQFNRLDLTDTDSREATLESLLATYPRSATIMAPLTVDYGHNIHIGENVFINFDAIFLDICPITIGNDCQIGPRAQFLAALHPMDNHALRASGWEYGAPITIGDNVWLGGGVTICPGVSIGNNSVIGAGSVVTRDIPDHCFAAGTPAKVMRKL</sequence>